<evidence type="ECO:0000259" key="2">
    <source>
        <dbReference type="Pfam" id="PF09994"/>
    </source>
</evidence>
<dbReference type="STRING" id="2316362.A0A4Q2DE08"/>
<evidence type="ECO:0000313" key="4">
    <source>
        <dbReference type="Proteomes" id="UP000290288"/>
    </source>
</evidence>
<organism evidence="3 4">
    <name type="scientific">Candolleomyces aberdarensis</name>
    <dbReference type="NCBI Taxonomy" id="2316362"/>
    <lineage>
        <taxon>Eukaryota</taxon>
        <taxon>Fungi</taxon>
        <taxon>Dikarya</taxon>
        <taxon>Basidiomycota</taxon>
        <taxon>Agaricomycotina</taxon>
        <taxon>Agaricomycetes</taxon>
        <taxon>Agaricomycetidae</taxon>
        <taxon>Agaricales</taxon>
        <taxon>Agaricineae</taxon>
        <taxon>Psathyrellaceae</taxon>
        <taxon>Candolleomyces</taxon>
    </lineage>
</organism>
<reference evidence="3 4" key="1">
    <citation type="submission" date="2019-01" db="EMBL/GenBank/DDBJ databases">
        <title>Draft genome sequence of Psathyrella aberdarensis IHI B618.</title>
        <authorList>
            <person name="Buettner E."/>
            <person name="Kellner H."/>
        </authorList>
    </citation>
    <scope>NUCLEOTIDE SEQUENCE [LARGE SCALE GENOMIC DNA]</scope>
    <source>
        <strain evidence="3 4">IHI B618</strain>
    </source>
</reference>
<evidence type="ECO:0000256" key="1">
    <source>
        <dbReference type="SAM" id="MobiDB-lite"/>
    </source>
</evidence>
<keyword evidence="4" id="KW-1185">Reference proteome</keyword>
<gene>
    <name evidence="3" type="ORF">EST38_g7912</name>
</gene>
<dbReference type="InterPro" id="IPR018712">
    <property type="entry name" value="Tle1-like_cat"/>
</dbReference>
<dbReference type="Proteomes" id="UP000290288">
    <property type="component" value="Unassembled WGS sequence"/>
</dbReference>
<dbReference type="AlphaFoldDB" id="A0A4Q2DE08"/>
<feature type="region of interest" description="Disordered" evidence="1">
    <location>
        <begin position="1"/>
        <end position="26"/>
    </location>
</feature>
<feature type="domain" description="T6SS Phospholipase effector Tle1-like catalytic" evidence="2">
    <location>
        <begin position="55"/>
        <end position="326"/>
    </location>
</feature>
<dbReference type="OrthoDB" id="3162439at2759"/>
<accession>A0A4Q2DE08</accession>
<dbReference type="PANTHER" id="PTHR33840:SF2">
    <property type="entry name" value="TLE1 PHOSPHOLIPASE DOMAIN-CONTAINING PROTEIN"/>
    <property type="match status" value="1"/>
</dbReference>
<dbReference type="EMBL" id="SDEE01000301">
    <property type="protein sequence ID" value="RXW17943.1"/>
    <property type="molecule type" value="Genomic_DNA"/>
</dbReference>
<dbReference type="PANTHER" id="PTHR33840">
    <property type="match status" value="1"/>
</dbReference>
<feature type="compositionally biased region" description="Low complexity" evidence="1">
    <location>
        <begin position="10"/>
        <end position="19"/>
    </location>
</feature>
<evidence type="ECO:0000313" key="3">
    <source>
        <dbReference type="EMBL" id="RXW17943.1"/>
    </source>
</evidence>
<sequence length="532" mass="60441">MASSFHHYTEPSVSSTTETVVERRGVSIDDTSKAARAEKSAHTLPTVIPSTHQSRALVLCFDGTGDQFDDDNSNIVQFVSLLKKDDPNKQIVYYQTGIGTYTGASRTVSARMSQIRKLFDTMFAHSIGAHIMGGYKFLMQNYMVGDKIYIFGFSRGAYTARCLAGMLHKVGLLPRSNTEQVPFAYTMYLSADDLGWKRSNQFKKAFAINVEVEFLGVWDTVGSIGFKPSGLPFASCKTFIKTFRHAVSLDERRAKFQVNLWNEPDPKDTELGIYDQDDDQDGREKLETDVQEVFFAGCHCDVGGGSVRNDTNNSLARIPLRWMVREIFKANAGILFLTNRLHEIGLNPSTIYPAVLKRPKPLDVGGLIIGEPSSNDGPTRPSMFSIWNTPLAKDSPDTKPGQKETSEEVEELKDALSPMYDQMTINFWWGTLWRMVEFIPLPVRRQWKVDGNWKWDTRIRPNLFERRKVRSGTERLKVHRSVKMRMDAKRSNGKKYEPGVITKRKRGWLFNLGVKFKLLDLAPDCLDLEWVE</sequence>
<dbReference type="Pfam" id="PF09994">
    <property type="entry name" value="T6SS_Tle1-like_cat"/>
    <property type="match status" value="1"/>
</dbReference>
<comment type="caution">
    <text evidence="3">The sequence shown here is derived from an EMBL/GenBank/DDBJ whole genome shotgun (WGS) entry which is preliminary data.</text>
</comment>
<protein>
    <recommendedName>
        <fullName evidence="2">T6SS Phospholipase effector Tle1-like catalytic domain-containing protein</fullName>
    </recommendedName>
</protein>
<name>A0A4Q2DE08_9AGAR</name>
<proteinExistence type="predicted"/>